<feature type="domain" description="ABC transmembrane type-1" evidence="6">
    <location>
        <begin position="94"/>
        <end position="305"/>
    </location>
</feature>
<reference evidence="7 8" key="1">
    <citation type="journal article" date="2022" name="Syst. Appl. Microbiol.">
        <title>Natronocalculus amylovorans gen. nov., sp. nov., and Natranaeroarchaeum aerophilus sp. nov., dominant culturable amylolytic natronoarchaea from hypersaline soda lakes in southwestern Siberia.</title>
        <authorList>
            <person name="Sorokin D.Y."/>
            <person name="Elcheninov A.G."/>
            <person name="Khizhniak T.V."/>
            <person name="Koenen M."/>
            <person name="Bale N.J."/>
            <person name="Damste J.S.S."/>
            <person name="Kublanov I.V."/>
        </authorList>
    </citation>
    <scope>NUCLEOTIDE SEQUENCE [LARGE SCALE GENOMIC DNA]</scope>
    <source>
        <strain evidence="7 8">AArc-St1-1</strain>
    </source>
</reference>
<evidence type="ECO:0000313" key="8">
    <source>
        <dbReference type="Proteomes" id="UP001202674"/>
    </source>
</evidence>
<evidence type="ECO:0000256" key="1">
    <source>
        <dbReference type="ARBA" id="ARBA00004141"/>
    </source>
</evidence>
<keyword evidence="2 5" id="KW-0812">Transmembrane</keyword>
<dbReference type="InterPro" id="IPR035906">
    <property type="entry name" value="MetI-like_sf"/>
</dbReference>
<dbReference type="PROSITE" id="PS50928">
    <property type="entry name" value="ABC_TM1"/>
    <property type="match status" value="1"/>
</dbReference>
<dbReference type="CDD" id="cd06261">
    <property type="entry name" value="TM_PBP2"/>
    <property type="match status" value="1"/>
</dbReference>
<dbReference type="GO" id="GO:0005886">
    <property type="term" value="C:plasma membrane"/>
    <property type="evidence" value="ECO:0007669"/>
    <property type="project" value="UniProtKB-SubCell"/>
</dbReference>
<gene>
    <name evidence="7" type="ORF">AArcSt11_09415</name>
</gene>
<keyword evidence="4 5" id="KW-0472">Membrane</keyword>
<protein>
    <submittedName>
        <fullName evidence="7">Carbohydrate ABC transporter permease</fullName>
    </submittedName>
</protein>
<dbReference type="PANTHER" id="PTHR43879">
    <property type="entry name" value="ABC TRANSPORTER PERMEASE PROTEIN"/>
    <property type="match status" value="1"/>
</dbReference>
<keyword evidence="8" id="KW-1185">Reference proteome</keyword>
<dbReference type="PANTHER" id="PTHR43879:SF1">
    <property type="entry name" value="GLUCOSE IMPORT SYSTEM PERMEASE PROTEIN GLCU"/>
    <property type="match status" value="1"/>
</dbReference>
<keyword evidence="3 5" id="KW-1133">Transmembrane helix</keyword>
<sequence>MSQETTETTEEETLSERINLRAAGLYATLVGLVVFYLIPIQSGIVTSIKSSRGVRETLPFAPPAWPFIPEGLSTAEAFTVEKWVFAFDALAVGMVNSLLFTIPATILCAIFGSMAAYGLTLVKWRGQIAVFALFIAGIFVPYQAVIVPLFEFWNQYAMLDYRLGLLWDLPLLSEHHATILELIITHTAYGIPICVLLFRSQYKTMSWEMIEAARLDGASIWRIYRRIVLPLSIPMFAVVFIFQFTQIWNEFLFSLTIIGSVNDPAASATLILSGLGQALEGVDYPLRMAGALITALPTLLVYVLFADKFAEGVQV</sequence>
<evidence type="ECO:0000313" key="7">
    <source>
        <dbReference type="EMBL" id="MCL9813868.1"/>
    </source>
</evidence>
<dbReference type="Gene3D" id="1.10.3720.10">
    <property type="entry name" value="MetI-like"/>
    <property type="match status" value="1"/>
</dbReference>
<feature type="transmembrane region" description="Helical" evidence="5">
    <location>
        <begin position="20"/>
        <end position="38"/>
    </location>
</feature>
<feature type="transmembrane region" description="Helical" evidence="5">
    <location>
        <begin position="177"/>
        <end position="198"/>
    </location>
</feature>
<comment type="caution">
    <text evidence="7">The sequence shown here is derived from an EMBL/GenBank/DDBJ whole genome shotgun (WGS) entry which is preliminary data.</text>
</comment>
<evidence type="ECO:0000256" key="4">
    <source>
        <dbReference type="ARBA" id="ARBA00023136"/>
    </source>
</evidence>
<dbReference type="AlphaFoldDB" id="A0AAE3K575"/>
<comment type="similarity">
    <text evidence="5">Belongs to the binding-protein-dependent transport system permease family.</text>
</comment>
<dbReference type="GO" id="GO:0055085">
    <property type="term" value="P:transmembrane transport"/>
    <property type="evidence" value="ECO:0007669"/>
    <property type="project" value="InterPro"/>
</dbReference>
<evidence type="ECO:0000256" key="3">
    <source>
        <dbReference type="ARBA" id="ARBA00022989"/>
    </source>
</evidence>
<keyword evidence="5" id="KW-0813">Transport</keyword>
<dbReference type="InterPro" id="IPR000515">
    <property type="entry name" value="MetI-like"/>
</dbReference>
<dbReference type="SUPFAM" id="SSF161098">
    <property type="entry name" value="MetI-like"/>
    <property type="match status" value="1"/>
</dbReference>
<dbReference type="Proteomes" id="UP001202674">
    <property type="component" value="Unassembled WGS sequence"/>
</dbReference>
<comment type="subcellular location">
    <subcellularLocation>
        <location evidence="5">Cell membrane</location>
        <topology evidence="5">Multi-pass membrane protein</topology>
    </subcellularLocation>
    <subcellularLocation>
        <location evidence="1">Membrane</location>
        <topology evidence="1">Multi-pass membrane protein</topology>
    </subcellularLocation>
</comment>
<dbReference type="Pfam" id="PF00528">
    <property type="entry name" value="BPD_transp_1"/>
    <property type="match status" value="1"/>
</dbReference>
<evidence type="ECO:0000256" key="2">
    <source>
        <dbReference type="ARBA" id="ARBA00022692"/>
    </source>
</evidence>
<evidence type="ECO:0000259" key="6">
    <source>
        <dbReference type="PROSITE" id="PS50928"/>
    </source>
</evidence>
<dbReference type="RefSeq" id="WP_250596567.1">
    <property type="nucleotide sequence ID" value="NZ_JAKRVY010000004.1"/>
</dbReference>
<dbReference type="EMBL" id="JAKRVY010000004">
    <property type="protein sequence ID" value="MCL9813868.1"/>
    <property type="molecule type" value="Genomic_DNA"/>
</dbReference>
<proteinExistence type="inferred from homology"/>
<feature type="transmembrane region" description="Helical" evidence="5">
    <location>
        <begin position="227"/>
        <end position="245"/>
    </location>
</feature>
<accession>A0AAE3K575</accession>
<feature type="transmembrane region" description="Helical" evidence="5">
    <location>
        <begin position="284"/>
        <end position="305"/>
    </location>
</feature>
<feature type="transmembrane region" description="Helical" evidence="5">
    <location>
        <begin position="128"/>
        <end position="150"/>
    </location>
</feature>
<organism evidence="7 8">
    <name type="scientific">Natranaeroarchaeum aerophilus</name>
    <dbReference type="NCBI Taxonomy" id="2917711"/>
    <lineage>
        <taxon>Archaea</taxon>
        <taxon>Methanobacteriati</taxon>
        <taxon>Methanobacteriota</taxon>
        <taxon>Stenosarchaea group</taxon>
        <taxon>Halobacteria</taxon>
        <taxon>Halobacteriales</taxon>
        <taxon>Natronoarchaeaceae</taxon>
        <taxon>Natranaeroarchaeum</taxon>
    </lineage>
</organism>
<name>A0AAE3K575_9EURY</name>
<feature type="transmembrane region" description="Helical" evidence="5">
    <location>
        <begin position="98"/>
        <end position="121"/>
    </location>
</feature>
<evidence type="ECO:0000256" key="5">
    <source>
        <dbReference type="RuleBase" id="RU363032"/>
    </source>
</evidence>